<evidence type="ECO:0000256" key="2">
    <source>
        <dbReference type="ARBA" id="ARBA00023316"/>
    </source>
</evidence>
<dbReference type="InterPro" id="IPR012997">
    <property type="entry name" value="RplA"/>
</dbReference>
<dbReference type="GO" id="GO:0005886">
    <property type="term" value="C:plasma membrane"/>
    <property type="evidence" value="ECO:0007669"/>
    <property type="project" value="UniProtKB-SubCell"/>
</dbReference>
<gene>
    <name evidence="3" type="primary">rlpA</name>
    <name evidence="6" type="ORF">NIASO_12730</name>
</gene>
<comment type="function">
    <text evidence="3">Lytic transglycosylase with a strong preference for naked glycan strands that lack stem peptides.</text>
</comment>
<dbReference type="EC" id="4.2.2.-" evidence="3"/>
<evidence type="ECO:0000259" key="5">
    <source>
        <dbReference type="Pfam" id="PF03330"/>
    </source>
</evidence>
<dbReference type="InterPro" id="IPR009009">
    <property type="entry name" value="RlpA-like_DPBB"/>
</dbReference>
<keyword evidence="3" id="KW-1003">Cell membrane</keyword>
<keyword evidence="1 3" id="KW-0456">Lyase</keyword>
<keyword evidence="2 3" id="KW-0961">Cell wall biogenesis/degradation</keyword>
<dbReference type="GO" id="GO:0071555">
    <property type="term" value="P:cell wall organization"/>
    <property type="evidence" value="ECO:0007669"/>
    <property type="project" value="UniProtKB-KW"/>
</dbReference>
<evidence type="ECO:0000313" key="7">
    <source>
        <dbReference type="Proteomes" id="UP000003586"/>
    </source>
</evidence>
<dbReference type="KEGG" id="nso:NIASO_12730"/>
<dbReference type="Pfam" id="PF03330">
    <property type="entry name" value="DPBB_1"/>
    <property type="match status" value="1"/>
</dbReference>
<protein>
    <recommendedName>
        <fullName evidence="3">Probable endolytic peptidoglycan transglycosylase RlpA</fullName>
        <ecNumber evidence="3">4.2.2.-</ecNumber>
    </recommendedName>
</protein>
<reference evidence="6 7" key="1">
    <citation type="submission" date="2013-12" db="EMBL/GenBank/DDBJ databases">
        <authorList>
            <consortium name="DOE Joint Genome Institute"/>
            <person name="Eisen J."/>
            <person name="Huntemann M."/>
            <person name="Han J."/>
            <person name="Chen A."/>
            <person name="Kyrpides N."/>
            <person name="Mavromatis K."/>
            <person name="Markowitz V."/>
            <person name="Palaniappan K."/>
            <person name="Ivanova N."/>
            <person name="Schaumberg A."/>
            <person name="Pati A."/>
            <person name="Liolios K."/>
            <person name="Nordberg H.P."/>
            <person name="Cantor M.N."/>
            <person name="Hua S.X."/>
            <person name="Woyke T."/>
        </authorList>
    </citation>
    <scope>NUCLEOTIDE SEQUENCE [LARGE SCALE GENOMIC DNA]</scope>
    <source>
        <strain evidence="7">DSM 19437</strain>
    </source>
</reference>
<evidence type="ECO:0000313" key="6">
    <source>
        <dbReference type="EMBL" id="AHF15792.1"/>
    </source>
</evidence>
<accession>W0EYF9</accession>
<keyword evidence="3" id="KW-0472">Membrane</keyword>
<dbReference type="RefSeq" id="WP_008586066.1">
    <property type="nucleotide sequence ID" value="NZ_CP007035.1"/>
</dbReference>
<dbReference type="STRING" id="929713.NIASO_12730"/>
<comment type="subcellular location">
    <subcellularLocation>
        <location evidence="3">Cell membrane</location>
        <topology evidence="3">Lipid-anchor</topology>
    </subcellularLocation>
</comment>
<dbReference type="HOGENOM" id="CLU_042923_7_2_10"/>
<keyword evidence="3 6" id="KW-0449">Lipoprotein</keyword>
<dbReference type="GO" id="GO:0000270">
    <property type="term" value="P:peptidoglycan metabolic process"/>
    <property type="evidence" value="ECO:0007669"/>
    <property type="project" value="UniProtKB-UniRule"/>
</dbReference>
<dbReference type="PROSITE" id="PS51257">
    <property type="entry name" value="PROKAR_LIPOPROTEIN"/>
    <property type="match status" value="1"/>
</dbReference>
<dbReference type="eggNOG" id="COG0797">
    <property type="taxonomic scope" value="Bacteria"/>
</dbReference>
<keyword evidence="3" id="KW-0564">Palmitate</keyword>
<dbReference type="CDD" id="cd22268">
    <property type="entry name" value="DPBB_RlpA-like"/>
    <property type="match status" value="1"/>
</dbReference>
<dbReference type="InterPro" id="IPR034718">
    <property type="entry name" value="RlpA"/>
</dbReference>
<name>W0EYF9_9BACT</name>
<dbReference type="Gene3D" id="2.40.40.10">
    <property type="entry name" value="RlpA-like domain"/>
    <property type="match status" value="1"/>
</dbReference>
<dbReference type="OrthoDB" id="9779128at2"/>
<dbReference type="SUPFAM" id="SSF50685">
    <property type="entry name" value="Barwin-like endoglucanases"/>
    <property type="match status" value="1"/>
</dbReference>
<evidence type="ECO:0000256" key="4">
    <source>
        <dbReference type="RuleBase" id="RU003495"/>
    </source>
</evidence>
<comment type="similarity">
    <text evidence="3 4">Belongs to the RlpA family.</text>
</comment>
<dbReference type="GO" id="GO:0008932">
    <property type="term" value="F:lytic endotransglycosylase activity"/>
    <property type="evidence" value="ECO:0007669"/>
    <property type="project" value="UniProtKB-UniRule"/>
</dbReference>
<sequence>MIRYGAILLLGIILFSSCSRKITETGNASYYSNSFKGRKTASGATFRQSKKTAAHKTLPLGTKVTVINLKNGRKVKVHINDRGPFVEGRIIDLSRKAARKIGMLNDGVVPVKVKYKKK</sequence>
<dbReference type="EMBL" id="CP007035">
    <property type="protein sequence ID" value="AHF15792.1"/>
    <property type="molecule type" value="Genomic_DNA"/>
</dbReference>
<dbReference type="InterPro" id="IPR036908">
    <property type="entry name" value="RlpA-like_sf"/>
</dbReference>
<dbReference type="HAMAP" id="MF_02071">
    <property type="entry name" value="RlpA"/>
    <property type="match status" value="1"/>
</dbReference>
<dbReference type="AlphaFoldDB" id="W0EYF9"/>
<organism evidence="6 7">
    <name type="scientific">Niabella soli DSM 19437</name>
    <dbReference type="NCBI Taxonomy" id="929713"/>
    <lineage>
        <taxon>Bacteria</taxon>
        <taxon>Pseudomonadati</taxon>
        <taxon>Bacteroidota</taxon>
        <taxon>Chitinophagia</taxon>
        <taxon>Chitinophagales</taxon>
        <taxon>Chitinophagaceae</taxon>
        <taxon>Niabella</taxon>
    </lineage>
</organism>
<dbReference type="Proteomes" id="UP000003586">
    <property type="component" value="Chromosome"/>
</dbReference>
<dbReference type="PANTHER" id="PTHR34183">
    <property type="entry name" value="ENDOLYTIC PEPTIDOGLYCAN TRANSGLYCOSYLASE RLPA"/>
    <property type="match status" value="1"/>
</dbReference>
<keyword evidence="7" id="KW-1185">Reference proteome</keyword>
<evidence type="ECO:0000256" key="1">
    <source>
        <dbReference type="ARBA" id="ARBA00023239"/>
    </source>
</evidence>
<dbReference type="PANTHER" id="PTHR34183:SF1">
    <property type="entry name" value="ENDOLYTIC PEPTIDOGLYCAN TRANSGLYCOSYLASE RLPA"/>
    <property type="match status" value="1"/>
</dbReference>
<evidence type="ECO:0000256" key="3">
    <source>
        <dbReference type="HAMAP-Rule" id="MF_02071"/>
    </source>
</evidence>
<feature type="domain" description="RlpA-like protein double-psi beta-barrel" evidence="5">
    <location>
        <begin position="23"/>
        <end position="113"/>
    </location>
</feature>
<dbReference type="NCBIfam" id="TIGR00413">
    <property type="entry name" value="rlpA"/>
    <property type="match status" value="1"/>
</dbReference>
<proteinExistence type="inferred from homology"/>